<dbReference type="EMBL" id="JAATJV010391951">
    <property type="protein sequence ID" value="MBZ3884249.1"/>
    <property type="molecule type" value="Genomic_DNA"/>
</dbReference>
<feature type="compositionally biased region" description="Gly residues" evidence="20">
    <location>
        <begin position="851"/>
        <end position="865"/>
    </location>
</feature>
<dbReference type="GO" id="GO:0048513">
    <property type="term" value="P:animal organ development"/>
    <property type="evidence" value="ECO:0007669"/>
    <property type="project" value="UniProtKB-ARBA"/>
</dbReference>
<feature type="region of interest" description="Disordered" evidence="20">
    <location>
        <begin position="1"/>
        <end position="27"/>
    </location>
</feature>
<evidence type="ECO:0000256" key="1">
    <source>
        <dbReference type="ARBA" id="ARBA00004120"/>
    </source>
</evidence>
<dbReference type="GO" id="GO:0032480">
    <property type="term" value="P:negative regulation of type I interferon production"/>
    <property type="evidence" value="ECO:0007669"/>
    <property type="project" value="UniProtKB-ARBA"/>
</dbReference>
<dbReference type="InterPro" id="IPR036770">
    <property type="entry name" value="Ankyrin_rpt-contain_sf"/>
</dbReference>
<feature type="domain" description="SOCS box" evidence="21">
    <location>
        <begin position="1180"/>
        <end position="1222"/>
    </location>
</feature>
<evidence type="ECO:0000256" key="17">
    <source>
        <dbReference type="ARBA" id="ARBA00079491"/>
    </source>
</evidence>
<dbReference type="Pfam" id="PF10243">
    <property type="entry name" value="MIP-T3"/>
    <property type="match status" value="1"/>
</dbReference>
<proteinExistence type="inferred from homology"/>
<feature type="compositionally biased region" description="Polar residues" evidence="20">
    <location>
        <begin position="389"/>
        <end position="403"/>
    </location>
</feature>
<feature type="compositionally biased region" description="Basic and acidic residues" evidence="20">
    <location>
        <begin position="360"/>
        <end position="370"/>
    </location>
</feature>
<dbReference type="Pfam" id="PF07525">
    <property type="entry name" value="SOCS_box"/>
    <property type="match status" value="1"/>
</dbReference>
<accession>A0AA41T5J4</accession>
<dbReference type="InterPro" id="IPR037331">
    <property type="entry name" value="ASB1_SOCS"/>
</dbReference>
<keyword evidence="7" id="KW-0677">Repeat</keyword>
<dbReference type="PROSITE" id="PS50088">
    <property type="entry name" value="ANK_REPEAT"/>
    <property type="match status" value="3"/>
</dbReference>
<feature type="repeat" description="ANK" evidence="19">
    <location>
        <begin position="997"/>
        <end position="1029"/>
    </location>
</feature>
<dbReference type="SMART" id="SM00969">
    <property type="entry name" value="SOCS_box"/>
    <property type="match status" value="1"/>
</dbReference>
<protein>
    <recommendedName>
        <fullName evidence="16">Ankyrin repeat and SOCS box protein 1</fullName>
    </recommendedName>
    <alternativeName>
        <fullName evidence="18">Intraflagellar transport protein 54 homolog</fullName>
    </alternativeName>
    <alternativeName>
        <fullName evidence="17">Microtubule-interacting protein associated with TRAF3</fullName>
    </alternativeName>
    <alternativeName>
        <fullName evidence="15">TRAF3-interacting protein 1</fullName>
    </alternativeName>
</protein>
<dbReference type="SMART" id="SM00248">
    <property type="entry name" value="ANK"/>
    <property type="match status" value="5"/>
</dbReference>
<keyword evidence="13" id="KW-0966">Cell projection</keyword>
<keyword evidence="9" id="KW-0970">Cilium biogenesis/degradation</keyword>
<comment type="caution">
    <text evidence="22">The sequence shown here is derived from an EMBL/GenBank/DDBJ whole genome shotgun (WGS) entry which is preliminary data.</text>
</comment>
<dbReference type="GO" id="GO:0035556">
    <property type="term" value="P:intracellular signal transduction"/>
    <property type="evidence" value="ECO:0007669"/>
    <property type="project" value="InterPro"/>
</dbReference>
<evidence type="ECO:0000256" key="18">
    <source>
        <dbReference type="ARBA" id="ARBA00082455"/>
    </source>
</evidence>
<evidence type="ECO:0000256" key="3">
    <source>
        <dbReference type="ARBA" id="ARBA00004906"/>
    </source>
</evidence>
<dbReference type="GO" id="GO:0036064">
    <property type="term" value="C:ciliary basal body"/>
    <property type="evidence" value="ECO:0007669"/>
    <property type="project" value="TreeGrafter"/>
</dbReference>
<evidence type="ECO:0000256" key="5">
    <source>
        <dbReference type="ARBA" id="ARBA00022473"/>
    </source>
</evidence>
<keyword evidence="6" id="KW-0963">Cytoplasm</keyword>
<feature type="compositionally biased region" description="Basic and acidic residues" evidence="20">
    <location>
        <begin position="156"/>
        <end position="337"/>
    </location>
</feature>
<dbReference type="InterPro" id="IPR040468">
    <property type="entry name" value="TRAF3IP1_N"/>
</dbReference>
<dbReference type="PANTHER" id="PTHR31363:SF0">
    <property type="entry name" value="TRAF3-INTERACTING PROTEIN 1"/>
    <property type="match status" value="1"/>
</dbReference>
<name>A0AA41T5J4_SCICA</name>
<evidence type="ECO:0000256" key="6">
    <source>
        <dbReference type="ARBA" id="ARBA00022490"/>
    </source>
</evidence>
<evidence type="ECO:0000256" key="9">
    <source>
        <dbReference type="ARBA" id="ARBA00022794"/>
    </source>
</evidence>
<evidence type="ECO:0000313" key="22">
    <source>
        <dbReference type="EMBL" id="MBZ3884249.1"/>
    </source>
</evidence>
<evidence type="ECO:0000256" key="13">
    <source>
        <dbReference type="ARBA" id="ARBA00023273"/>
    </source>
</evidence>
<dbReference type="SUPFAM" id="SSF48403">
    <property type="entry name" value="Ankyrin repeat"/>
    <property type="match status" value="1"/>
</dbReference>
<keyword evidence="12" id="KW-0206">Cytoskeleton</keyword>
<dbReference type="Proteomes" id="UP001166674">
    <property type="component" value="Unassembled WGS sequence"/>
</dbReference>
<comment type="subcellular location">
    <subcellularLocation>
        <location evidence="2">Cytoplasm</location>
        <location evidence="2">Cytoskeleton</location>
        <location evidence="2">Cilium axoneme</location>
    </subcellularLocation>
    <subcellularLocation>
        <location evidence="1">Cytoplasm</location>
        <location evidence="1">Cytoskeleton</location>
        <location evidence="1">Cilium basal body</location>
    </subcellularLocation>
</comment>
<dbReference type="GO" id="GO:0008017">
    <property type="term" value="F:microtubule binding"/>
    <property type="evidence" value="ECO:0007669"/>
    <property type="project" value="InterPro"/>
</dbReference>
<feature type="region of interest" description="Disordered" evidence="20">
    <location>
        <begin position="145"/>
        <end position="508"/>
    </location>
</feature>
<evidence type="ECO:0000259" key="21">
    <source>
        <dbReference type="PROSITE" id="PS50225"/>
    </source>
</evidence>
<evidence type="ECO:0000256" key="16">
    <source>
        <dbReference type="ARBA" id="ARBA00072967"/>
    </source>
</evidence>
<feature type="region of interest" description="Disordered" evidence="20">
    <location>
        <begin position="546"/>
        <end position="576"/>
    </location>
</feature>
<comment type="pathway">
    <text evidence="3">Protein modification; protein ubiquitination.</text>
</comment>
<feature type="compositionally biased region" description="Basic and acidic residues" evidence="20">
    <location>
        <begin position="405"/>
        <end position="419"/>
    </location>
</feature>
<dbReference type="Gene3D" id="1.25.40.20">
    <property type="entry name" value="Ankyrin repeat-containing domain"/>
    <property type="match status" value="1"/>
</dbReference>
<feature type="compositionally biased region" description="Low complexity" evidence="20">
    <location>
        <begin position="866"/>
        <end position="886"/>
    </location>
</feature>
<dbReference type="GO" id="GO:0048731">
    <property type="term" value="P:system development"/>
    <property type="evidence" value="ECO:0007669"/>
    <property type="project" value="UniProtKB-ARBA"/>
</dbReference>
<dbReference type="GO" id="GO:0030992">
    <property type="term" value="C:intraciliary transport particle B"/>
    <property type="evidence" value="ECO:0007669"/>
    <property type="project" value="TreeGrafter"/>
</dbReference>
<evidence type="ECO:0000256" key="8">
    <source>
        <dbReference type="ARBA" id="ARBA00022786"/>
    </source>
</evidence>
<feature type="repeat" description="ANK" evidence="19">
    <location>
        <begin position="1030"/>
        <end position="1062"/>
    </location>
</feature>
<organism evidence="22 23">
    <name type="scientific">Sciurus carolinensis</name>
    <name type="common">Eastern gray squirrel</name>
    <dbReference type="NCBI Taxonomy" id="30640"/>
    <lineage>
        <taxon>Eukaryota</taxon>
        <taxon>Metazoa</taxon>
        <taxon>Chordata</taxon>
        <taxon>Craniata</taxon>
        <taxon>Vertebrata</taxon>
        <taxon>Euteleostomi</taxon>
        <taxon>Mammalia</taxon>
        <taxon>Eutheria</taxon>
        <taxon>Euarchontoglires</taxon>
        <taxon>Glires</taxon>
        <taxon>Rodentia</taxon>
        <taxon>Sciuromorpha</taxon>
        <taxon>Sciuridae</taxon>
        <taxon>Sciurinae</taxon>
        <taxon>Sciurini</taxon>
        <taxon>Sciurus</taxon>
    </lineage>
</organism>
<feature type="compositionally biased region" description="Basic and acidic residues" evidence="20">
    <location>
        <begin position="1"/>
        <end position="23"/>
    </location>
</feature>
<dbReference type="InterPro" id="IPR041476">
    <property type="entry name" value="TRAF3IP1_C"/>
</dbReference>
<dbReference type="FunFam" id="1.10.418.50:FF:000001">
    <property type="entry name" value="TRAF3-interacting protein 1 isoform X1"/>
    <property type="match status" value="1"/>
</dbReference>
<dbReference type="InterPro" id="IPR042576">
    <property type="entry name" value="TRAF3IP1_N_sf"/>
</dbReference>
<evidence type="ECO:0000256" key="10">
    <source>
        <dbReference type="ARBA" id="ARBA00023043"/>
    </source>
</evidence>
<dbReference type="Pfam" id="PF12796">
    <property type="entry name" value="Ank_2"/>
    <property type="match status" value="1"/>
</dbReference>
<feature type="compositionally biased region" description="Low complexity" evidence="20">
    <location>
        <begin position="833"/>
        <end position="844"/>
    </location>
</feature>
<dbReference type="Gene3D" id="1.10.418.50">
    <property type="entry name" value="Microtubule-binding protein MIP-T3"/>
    <property type="match status" value="1"/>
</dbReference>
<feature type="repeat" description="ANK" evidence="19">
    <location>
        <begin position="967"/>
        <end position="996"/>
    </location>
</feature>
<dbReference type="GO" id="GO:0060271">
    <property type="term" value="P:cilium assembly"/>
    <property type="evidence" value="ECO:0007669"/>
    <property type="project" value="TreeGrafter"/>
</dbReference>
<feature type="compositionally biased region" description="Low complexity" evidence="20">
    <location>
        <begin position="447"/>
        <end position="460"/>
    </location>
</feature>
<dbReference type="PANTHER" id="PTHR31363">
    <property type="entry name" value="TRAF3-INTERACTING PROTEIN 1"/>
    <property type="match status" value="1"/>
</dbReference>
<feature type="compositionally biased region" description="Polar residues" evidence="20">
    <location>
        <begin position="482"/>
        <end position="496"/>
    </location>
</feature>
<feature type="compositionally biased region" description="Gly residues" evidence="20">
    <location>
        <begin position="890"/>
        <end position="901"/>
    </location>
</feature>
<dbReference type="GO" id="GO:0005930">
    <property type="term" value="C:axoneme"/>
    <property type="evidence" value="ECO:0007669"/>
    <property type="project" value="UniProtKB-SubCell"/>
</dbReference>
<keyword evidence="11" id="KW-0175">Coiled coil</keyword>
<evidence type="ECO:0000256" key="20">
    <source>
        <dbReference type="SAM" id="MobiDB-lite"/>
    </source>
</evidence>
<dbReference type="SUPFAM" id="SSF158235">
    <property type="entry name" value="SOCS box-like"/>
    <property type="match status" value="1"/>
</dbReference>
<keyword evidence="23" id="KW-1185">Reference proteome</keyword>
<dbReference type="Pfam" id="PF00023">
    <property type="entry name" value="Ank"/>
    <property type="match status" value="1"/>
</dbReference>
<evidence type="ECO:0000256" key="15">
    <source>
        <dbReference type="ARBA" id="ARBA00070492"/>
    </source>
</evidence>
<feature type="region of interest" description="Disordered" evidence="20">
    <location>
        <begin position="832"/>
        <end position="904"/>
    </location>
</feature>
<dbReference type="InterPro" id="IPR001496">
    <property type="entry name" value="SOCS_box"/>
</dbReference>
<evidence type="ECO:0000256" key="19">
    <source>
        <dbReference type="PROSITE-ProRule" id="PRU00023"/>
    </source>
</evidence>
<comment type="similarity">
    <text evidence="4">Belongs to the ankyrin SOCS box (ASB) family.</text>
</comment>
<dbReference type="FunFam" id="1.10.750.20:FF:000001">
    <property type="entry name" value="Ankyrin repeat and SOCS box containing 1"/>
    <property type="match status" value="1"/>
</dbReference>
<keyword evidence="10 19" id="KW-0040">ANK repeat</keyword>
<evidence type="ECO:0000256" key="7">
    <source>
        <dbReference type="ARBA" id="ARBA00022737"/>
    </source>
</evidence>
<sequence length="1222" mass="135841">MSVQERKRSAREDKPLSRDHIEYQRGWAPPPRVSGKLLSKPPFRYLHDIVTEVIRTTGFMKGLYTDMEMKSDNVKDKDAKIGFLQKAIDVVTMVSGEPLLAKPARIVAGHEPERTNELLQIIAKCCINKLSSEDAVKRVLAGEKVDARGRSSRTSRSHESDNKNVKEEDSRAHKDREDRRDSEVRERSTSQDQKQKEEVKEESKSRDKERDKEKMKENDRDRHKEAERDKYREGEKERSRNRARPERERDRDRGNKDREAERERERRGEAGREKERPKDRDKGKDRERRRARNGEHSRDPDREKSREPDKLERKSGSSGEMSKKLSDGSFKDSKAETEAEISTAASRSLTSKTSKRRSKNSVEGRKEDNISGKSLDPITSGLNDEPDQETTASEIDDNSTSLWRENIEPDPAVKQKGDSISDAEGEAGPTQDKSEVSENPEAPGELPSSARRIPRPGSARPAPPRVKRQESAETLMADRTGSGKTVSNVIIDSQNSDNEEDDQFVVEAAPQISEMSEIEMVPAMELENSEKHGGLVKKILETKKDYEKLQQSPKPGEKGVALQDGHAGPEGGPEGLQEKSFVFESSWKKEKDIVSKEIEKLRVSIQTLCKSALPLGKIMDYIQEDVDAMQNELQLWHMENKQHAEALQKEQSVTDCAVEPLKVELAELEQMIKDQQDKICAVKANILKNEEKIQKMVYSINLTSRSCLVLYQNSHAGVLLVCERVCVRKSVAKEVSPGGTACFSCGTSPLRWPCGSRAACQEQRVETYSHLLWASCSPFDLVDLVGRVRALSTQTLSSRAATRHANRTPPPEGAFPRLLCFLRVRVGAVGAPSTLESGSETGSGDQTCAGTGSGRGRAASGGRGAQPGSPGALTGRRLRGQGAARAPMAEGGGPDGRAGPGPAGPDLKAWLREQFCDHPLEHCEDTRLHDAAYVGDLQTLRDLLQEENYRSRINEKSVWCCGWLPCTPLRIAATAGHGNCVDFLIRKGAEVDLVDVKGQTALYVAVVNGHLESAQILLEAGADPNGSRHHRSTPVYHASRVGRADILKALIRYGADVDVNHHLTPDTQPPFSRRLTSLVVCPLYISAAYHNLQCFRLLLQAGANPDFNCNGPVNTQEFYRGSPGCVMDAVLRHGCEAAFVSLLVEFGADLNLVKWDSLGPESRGRRKVDPEALQIFKEARSVPRTLLSLCRVAVRRALGKHRLHLIPSLPLPDPIKKFLLYE</sequence>
<dbReference type="InterPro" id="IPR002110">
    <property type="entry name" value="Ankyrin_rpt"/>
</dbReference>
<dbReference type="GO" id="GO:0050687">
    <property type="term" value="P:negative regulation of defense response to virus"/>
    <property type="evidence" value="ECO:0007669"/>
    <property type="project" value="UniProtKB-ARBA"/>
</dbReference>
<evidence type="ECO:0000256" key="14">
    <source>
        <dbReference type="ARBA" id="ARBA00043971"/>
    </source>
</evidence>
<dbReference type="CDD" id="cd03720">
    <property type="entry name" value="SOCS_ASB1"/>
    <property type="match status" value="1"/>
</dbReference>
<gene>
    <name evidence="22" type="ORF">SUZIE_176995</name>
</gene>
<dbReference type="InterPro" id="IPR036036">
    <property type="entry name" value="SOCS_box-like_dom_sf"/>
</dbReference>
<reference evidence="22" key="1">
    <citation type="submission" date="2020-03" db="EMBL/GenBank/DDBJ databases">
        <title>Studies in the Genomics of Life Span.</title>
        <authorList>
            <person name="Glass D."/>
        </authorList>
    </citation>
    <scope>NUCLEOTIDE SEQUENCE</scope>
    <source>
        <strain evidence="22">SUZIE</strain>
        <tissue evidence="22">Muscle</tissue>
    </source>
</reference>
<dbReference type="PROSITE" id="PS50225">
    <property type="entry name" value="SOCS"/>
    <property type="match status" value="1"/>
</dbReference>
<evidence type="ECO:0000256" key="4">
    <source>
        <dbReference type="ARBA" id="ARBA00005949"/>
    </source>
</evidence>
<dbReference type="Pfam" id="PF17749">
    <property type="entry name" value="MIP-T3_C"/>
    <property type="match status" value="1"/>
</dbReference>
<evidence type="ECO:0000256" key="2">
    <source>
        <dbReference type="ARBA" id="ARBA00004430"/>
    </source>
</evidence>
<dbReference type="GO" id="GO:0070507">
    <property type="term" value="P:regulation of microtubule cytoskeleton organization"/>
    <property type="evidence" value="ECO:0007669"/>
    <property type="project" value="TreeGrafter"/>
</dbReference>
<evidence type="ECO:0000256" key="11">
    <source>
        <dbReference type="ARBA" id="ARBA00023054"/>
    </source>
</evidence>
<dbReference type="PROSITE" id="PS50297">
    <property type="entry name" value="ANK_REP_REGION"/>
    <property type="match status" value="3"/>
</dbReference>
<dbReference type="Gene3D" id="1.10.750.20">
    <property type="entry name" value="SOCS box"/>
    <property type="match status" value="1"/>
</dbReference>
<evidence type="ECO:0000313" key="23">
    <source>
        <dbReference type="Proteomes" id="UP001166674"/>
    </source>
</evidence>
<dbReference type="GO" id="GO:0001738">
    <property type="term" value="P:morphogenesis of a polarized epithelium"/>
    <property type="evidence" value="ECO:0007669"/>
    <property type="project" value="UniProtKB-ARBA"/>
</dbReference>
<comment type="similarity">
    <text evidence="14">Belongs to the TRAF3IP1 family.</text>
</comment>
<dbReference type="GO" id="GO:0042073">
    <property type="term" value="P:intraciliary transport"/>
    <property type="evidence" value="ECO:0007669"/>
    <property type="project" value="TreeGrafter"/>
</dbReference>
<feature type="compositionally biased region" description="Low complexity" evidence="20">
    <location>
        <begin position="340"/>
        <end position="352"/>
    </location>
</feature>
<dbReference type="InterPro" id="IPR018799">
    <property type="entry name" value="TRAF3IP1"/>
</dbReference>
<evidence type="ECO:0000256" key="12">
    <source>
        <dbReference type="ARBA" id="ARBA00023212"/>
    </source>
</evidence>
<dbReference type="FunFam" id="1.25.40.20:FF:000119">
    <property type="entry name" value="Ankyrin repeat and SOCS box containing 1"/>
    <property type="match status" value="1"/>
</dbReference>
<keyword evidence="8" id="KW-0833">Ubl conjugation pathway</keyword>
<keyword evidence="5" id="KW-0217">Developmental protein</keyword>
<dbReference type="AlphaFoldDB" id="A0AA41T5J4"/>